<dbReference type="Proteomes" id="UP001501725">
    <property type="component" value="Unassembled WGS sequence"/>
</dbReference>
<gene>
    <name evidence="1" type="ORF">GCM10023184_34260</name>
</gene>
<evidence type="ECO:0000313" key="2">
    <source>
        <dbReference type="Proteomes" id="UP001501725"/>
    </source>
</evidence>
<dbReference type="EMBL" id="BAABGY010000011">
    <property type="protein sequence ID" value="GAA4338070.1"/>
    <property type="molecule type" value="Genomic_DNA"/>
</dbReference>
<dbReference type="Pfam" id="PF13376">
    <property type="entry name" value="OmdA"/>
    <property type="match status" value="1"/>
</dbReference>
<sequence>MDYIIQKFAQGGMHYLPVDDVTAAPLLAGGNKRVVLRAKGVELHAALQRSKESGYYIALGAPSLKKLGAKEGDRLDAAISRDEDPYQFVMPEELLEVLRTDPEADTVFHALTPGNQRGLMHVVTSVKSPEKRVERALRIAERIKAGVTSPMKVLARK</sequence>
<evidence type="ECO:0000313" key="1">
    <source>
        <dbReference type="EMBL" id="GAA4338070.1"/>
    </source>
</evidence>
<protein>
    <recommendedName>
        <fullName evidence="3">DUF1905 domain-containing protein</fullName>
    </recommendedName>
</protein>
<organism evidence="1 2">
    <name type="scientific">Flaviaesturariibacter amylovorans</name>
    <dbReference type="NCBI Taxonomy" id="1084520"/>
    <lineage>
        <taxon>Bacteria</taxon>
        <taxon>Pseudomonadati</taxon>
        <taxon>Bacteroidota</taxon>
        <taxon>Chitinophagia</taxon>
        <taxon>Chitinophagales</taxon>
        <taxon>Chitinophagaceae</taxon>
        <taxon>Flaviaestuariibacter</taxon>
    </lineage>
</organism>
<comment type="caution">
    <text evidence="1">The sequence shown here is derived from an EMBL/GenBank/DDBJ whole genome shotgun (WGS) entry which is preliminary data.</text>
</comment>
<proteinExistence type="predicted"/>
<reference evidence="2" key="1">
    <citation type="journal article" date="2019" name="Int. J. Syst. Evol. Microbiol.">
        <title>The Global Catalogue of Microorganisms (GCM) 10K type strain sequencing project: providing services to taxonomists for standard genome sequencing and annotation.</title>
        <authorList>
            <consortium name="The Broad Institute Genomics Platform"/>
            <consortium name="The Broad Institute Genome Sequencing Center for Infectious Disease"/>
            <person name="Wu L."/>
            <person name="Ma J."/>
        </authorList>
    </citation>
    <scope>NUCLEOTIDE SEQUENCE [LARGE SCALE GENOMIC DNA]</scope>
    <source>
        <strain evidence="2">JCM 17919</strain>
    </source>
</reference>
<accession>A0ABP8HE07</accession>
<name>A0ABP8HE07_9BACT</name>
<keyword evidence="2" id="KW-1185">Reference proteome</keyword>
<dbReference type="RefSeq" id="WP_345257014.1">
    <property type="nucleotide sequence ID" value="NZ_BAABGY010000011.1"/>
</dbReference>
<evidence type="ECO:0008006" key="3">
    <source>
        <dbReference type="Google" id="ProtNLM"/>
    </source>
</evidence>